<keyword evidence="11" id="KW-0472">Membrane</keyword>
<dbReference type="PROSITE" id="PS50109">
    <property type="entry name" value="HIS_KIN"/>
    <property type="match status" value="1"/>
</dbReference>
<keyword evidence="7" id="KW-0238">DNA-binding</keyword>
<feature type="domain" description="Response regulatory" evidence="14">
    <location>
        <begin position="696"/>
        <end position="811"/>
    </location>
</feature>
<evidence type="ECO:0000256" key="6">
    <source>
        <dbReference type="ARBA" id="ARBA00023015"/>
    </source>
</evidence>
<keyword evidence="16" id="KW-1185">Reference proteome</keyword>
<evidence type="ECO:0000259" key="13">
    <source>
        <dbReference type="PROSITE" id="PS50109"/>
    </source>
</evidence>
<comment type="caution">
    <text evidence="15">The sequence shown here is derived from an EMBL/GenBank/DDBJ whole genome shotgun (WGS) entry which is preliminary data.</text>
</comment>
<keyword evidence="4" id="KW-0808">Transferase</keyword>
<dbReference type="Pfam" id="PF02518">
    <property type="entry name" value="HATPase_c"/>
    <property type="match status" value="1"/>
</dbReference>
<dbReference type="eggNOG" id="COG0745">
    <property type="taxonomic scope" value="Bacteria"/>
</dbReference>
<dbReference type="SMART" id="SM00028">
    <property type="entry name" value="TPR"/>
    <property type="match status" value="6"/>
</dbReference>
<evidence type="ECO:0000313" key="16">
    <source>
        <dbReference type="Proteomes" id="UP000003303"/>
    </source>
</evidence>
<dbReference type="OrthoDB" id="9797097at2"/>
<dbReference type="PROSITE" id="PS50110">
    <property type="entry name" value="RESPONSE_REGULATORY"/>
    <property type="match status" value="1"/>
</dbReference>
<dbReference type="SUPFAM" id="SSF46689">
    <property type="entry name" value="Homeodomain-like"/>
    <property type="match status" value="1"/>
</dbReference>
<evidence type="ECO:0000313" key="15">
    <source>
        <dbReference type="EMBL" id="EEK17621.1"/>
    </source>
</evidence>
<feature type="transmembrane region" description="Helical" evidence="11">
    <location>
        <begin position="404"/>
        <end position="423"/>
    </location>
</feature>
<dbReference type="InterPro" id="IPR003661">
    <property type="entry name" value="HisK_dim/P_dom"/>
</dbReference>
<dbReference type="InterPro" id="IPR005467">
    <property type="entry name" value="His_kinase_dom"/>
</dbReference>
<dbReference type="Pfam" id="PF13181">
    <property type="entry name" value="TPR_8"/>
    <property type="match status" value="1"/>
</dbReference>
<dbReference type="eggNOG" id="COG2207">
    <property type="taxonomic scope" value="Bacteria"/>
</dbReference>
<dbReference type="eggNOG" id="COG0457">
    <property type="taxonomic scope" value="Bacteria"/>
</dbReference>
<dbReference type="Gene3D" id="3.40.50.2300">
    <property type="match status" value="1"/>
</dbReference>
<dbReference type="InterPro" id="IPR009057">
    <property type="entry name" value="Homeodomain-like_sf"/>
</dbReference>
<dbReference type="EMBL" id="ACLR01000032">
    <property type="protein sequence ID" value="EEK17621.1"/>
    <property type="molecule type" value="Genomic_DNA"/>
</dbReference>
<evidence type="ECO:0000256" key="1">
    <source>
        <dbReference type="ARBA" id="ARBA00000085"/>
    </source>
</evidence>
<organism evidence="15 16">
    <name type="scientific">Porphyromonas uenonis 60-3</name>
    <dbReference type="NCBI Taxonomy" id="596327"/>
    <lineage>
        <taxon>Bacteria</taxon>
        <taxon>Pseudomonadati</taxon>
        <taxon>Bacteroidota</taxon>
        <taxon>Bacteroidia</taxon>
        <taxon>Bacteroidales</taxon>
        <taxon>Porphyromonadaceae</taxon>
        <taxon>Porphyromonas</taxon>
    </lineage>
</organism>
<keyword evidence="3 9" id="KW-0597">Phosphoprotein</keyword>
<dbReference type="SMART" id="SM00342">
    <property type="entry name" value="HTH_ARAC"/>
    <property type="match status" value="1"/>
</dbReference>
<dbReference type="SMART" id="SM00448">
    <property type="entry name" value="REC"/>
    <property type="match status" value="1"/>
</dbReference>
<dbReference type="CDD" id="cd00082">
    <property type="entry name" value="HisKA"/>
    <property type="match status" value="1"/>
</dbReference>
<dbReference type="Gene3D" id="3.30.565.10">
    <property type="entry name" value="Histidine kinase-like ATPase, C-terminal domain"/>
    <property type="match status" value="1"/>
</dbReference>
<feature type="modified residue" description="4-aspartylphosphate" evidence="9">
    <location>
        <position position="744"/>
    </location>
</feature>
<dbReference type="PANTHER" id="PTHR43547:SF2">
    <property type="entry name" value="HYBRID SIGNAL TRANSDUCTION HISTIDINE KINASE C"/>
    <property type="match status" value="1"/>
</dbReference>
<feature type="repeat" description="TPR" evidence="10">
    <location>
        <begin position="327"/>
        <end position="360"/>
    </location>
</feature>
<evidence type="ECO:0000256" key="7">
    <source>
        <dbReference type="ARBA" id="ARBA00023125"/>
    </source>
</evidence>
<dbReference type="SUPFAM" id="SSF48452">
    <property type="entry name" value="TPR-like"/>
    <property type="match status" value="2"/>
</dbReference>
<dbReference type="PANTHER" id="PTHR43547">
    <property type="entry name" value="TWO-COMPONENT HISTIDINE KINASE"/>
    <property type="match status" value="1"/>
</dbReference>
<dbReference type="InterPro" id="IPR019734">
    <property type="entry name" value="TPR_rpt"/>
</dbReference>
<sequence>MMRLYAPLLNTIEMSRKPLLILSSLLIVACLLVSSCQQRDTVTFTVAERQAADSLVRATQDIDSLARLQTRLEREGDILGSIVALRVLGDKFRNESNFDKALTTHSEGLKQAETILDTLEWVQALNNVGTDYRRMGILDVAQEYHYQAWSLCKFTADTSFVAIKNQAKSLNGLGNIYLTLGNYERADSALRKALLVEQQLGSMVGVAINYANLGSIFEHRGEIDSAWTYYRYSMDANQKAGSTLGIALCHSYFGSLYEQAHQYDKAAKEYEAGYQLMRDSKDEWHKLNLLVALASVHNATRDDAKMLQYLDQARSSAEKIEDTEHLADIYTLYYQYYKRLGDWHAALESYEQATEMKQSILDMDKFNRMQNTSLNIERNIQNKKMNEAKIKLEHERAERRVENITFTVIALLLLGSLGFFLYIQRILRRSHKKLKRMSSMRENFFTNITHEFRTPLTIILGVSQELQQEESEQIRKRAESIERQGHGLLTLINQLLDISKIKSSVGDSRSCRGNVTAHIAMIVDSYRDYAHSRDIELTYLPQDQVVMNFVPDYVNKVFNNLLSNAFKFTPPHGKISITLWRLEDSIYIDVSDTGHGMDSETVEHAFEPFYQAKGDSKYIGTGIGLTLVHQIVKASKGQISLESKLGKGTTFHIIVPIIDDQATPEQTLSAASNTPLLPHLESDLQDSECEQDEPCRLLIIEDNHDIAHYIGSQFEDHYSVSYATDGAEGFKRAVELVPDIIITDLMMPGLNGLDLCRQIRGNEIVNHIPIIVVTAKVSEEERIKGIEAGADAYLTKPFNTTELRMQVERLLDSRKTIRQKFAQIVIKGQEKEDEPETSKLEEADITFLTKVSTIVNQQISKNKETNVEEIAASLYMSSRQLHRKLKALTGYAPSAYILRLKIRKACELMDQDSEISLSDIAYQSGFETYSTFSRSFKSICEISPSKYREQKSIMKVHD</sequence>
<keyword evidence="11" id="KW-1133">Transmembrane helix</keyword>
<accession>C2M9H8</accession>
<gene>
    <name evidence="15" type="ORF">PORUE0001_0558</name>
</gene>
<protein>
    <recommendedName>
        <fullName evidence="2">histidine kinase</fullName>
        <ecNumber evidence="2">2.7.13.3</ecNumber>
    </recommendedName>
</protein>
<dbReference type="eggNOG" id="COG2205">
    <property type="taxonomic scope" value="Bacteria"/>
</dbReference>
<keyword evidence="11" id="KW-0812">Transmembrane</keyword>
<feature type="domain" description="Histidine kinase" evidence="13">
    <location>
        <begin position="447"/>
        <end position="659"/>
    </location>
</feature>
<dbReference type="SMART" id="SM00387">
    <property type="entry name" value="HATPase_c"/>
    <property type="match status" value="1"/>
</dbReference>
<dbReference type="CDD" id="cd17574">
    <property type="entry name" value="REC_OmpR"/>
    <property type="match status" value="1"/>
</dbReference>
<feature type="repeat" description="TPR" evidence="10">
    <location>
        <begin position="167"/>
        <end position="200"/>
    </location>
</feature>
<dbReference type="Gene3D" id="1.25.40.10">
    <property type="entry name" value="Tetratricopeptide repeat domain"/>
    <property type="match status" value="2"/>
</dbReference>
<evidence type="ECO:0000256" key="2">
    <source>
        <dbReference type="ARBA" id="ARBA00012438"/>
    </source>
</evidence>
<dbReference type="AlphaFoldDB" id="C2M9H8"/>
<evidence type="ECO:0000259" key="14">
    <source>
        <dbReference type="PROSITE" id="PS50110"/>
    </source>
</evidence>
<dbReference type="FunFam" id="3.30.565.10:FF:000006">
    <property type="entry name" value="Sensor histidine kinase WalK"/>
    <property type="match status" value="1"/>
</dbReference>
<dbReference type="Pfam" id="PF00072">
    <property type="entry name" value="Response_reg"/>
    <property type="match status" value="1"/>
</dbReference>
<dbReference type="Proteomes" id="UP000003303">
    <property type="component" value="Unassembled WGS sequence"/>
</dbReference>
<dbReference type="InterPro" id="IPR004358">
    <property type="entry name" value="Sig_transdc_His_kin-like_C"/>
</dbReference>
<dbReference type="InterPro" id="IPR018060">
    <property type="entry name" value="HTH_AraC"/>
</dbReference>
<dbReference type="InterPro" id="IPR018062">
    <property type="entry name" value="HTH_AraC-typ_CS"/>
</dbReference>
<dbReference type="InterPro" id="IPR036890">
    <property type="entry name" value="HATPase_C_sf"/>
</dbReference>
<dbReference type="SUPFAM" id="SSF55874">
    <property type="entry name" value="ATPase domain of HSP90 chaperone/DNA topoisomerase II/histidine kinase"/>
    <property type="match status" value="1"/>
</dbReference>
<evidence type="ECO:0000256" key="10">
    <source>
        <dbReference type="PROSITE-ProRule" id="PRU00339"/>
    </source>
</evidence>
<dbReference type="PRINTS" id="PR00344">
    <property type="entry name" value="BCTRLSENSOR"/>
</dbReference>
<evidence type="ECO:0000256" key="8">
    <source>
        <dbReference type="ARBA" id="ARBA00023163"/>
    </source>
</evidence>
<evidence type="ECO:0000256" key="4">
    <source>
        <dbReference type="ARBA" id="ARBA00022679"/>
    </source>
</evidence>
<keyword evidence="5 15" id="KW-0418">Kinase</keyword>
<name>C2M9H8_9PORP</name>
<dbReference type="PROSITE" id="PS50005">
    <property type="entry name" value="TPR"/>
    <property type="match status" value="2"/>
</dbReference>
<evidence type="ECO:0000256" key="3">
    <source>
        <dbReference type="ARBA" id="ARBA00022553"/>
    </source>
</evidence>
<dbReference type="PROSITE" id="PS01124">
    <property type="entry name" value="HTH_ARAC_FAMILY_2"/>
    <property type="match status" value="1"/>
</dbReference>
<dbReference type="SUPFAM" id="SSF52172">
    <property type="entry name" value="CheY-like"/>
    <property type="match status" value="1"/>
</dbReference>
<feature type="domain" description="HTH araC/xylS-type" evidence="12">
    <location>
        <begin position="849"/>
        <end position="950"/>
    </location>
</feature>
<reference evidence="15 16" key="1">
    <citation type="submission" date="2009-04" db="EMBL/GenBank/DDBJ databases">
        <authorList>
            <person name="Sebastian Y."/>
            <person name="Madupu R."/>
            <person name="Durkin A.S."/>
            <person name="Torralba M."/>
            <person name="Methe B."/>
            <person name="Sutton G.G."/>
            <person name="Strausberg R.L."/>
            <person name="Nelson K.E."/>
        </authorList>
    </citation>
    <scope>NUCLEOTIDE SEQUENCE [LARGE SCALE GENOMIC DNA]</scope>
    <source>
        <strain evidence="15 16">60-3</strain>
    </source>
</reference>
<proteinExistence type="predicted"/>
<evidence type="ECO:0000259" key="12">
    <source>
        <dbReference type="PROSITE" id="PS01124"/>
    </source>
</evidence>
<evidence type="ECO:0000256" key="9">
    <source>
        <dbReference type="PROSITE-ProRule" id="PRU00169"/>
    </source>
</evidence>
<dbReference type="EC" id="2.7.13.3" evidence="2"/>
<dbReference type="Gene3D" id="1.10.287.130">
    <property type="match status" value="1"/>
</dbReference>
<keyword evidence="8" id="KW-0804">Transcription</keyword>
<dbReference type="Pfam" id="PF00512">
    <property type="entry name" value="HisKA"/>
    <property type="match status" value="1"/>
</dbReference>
<dbReference type="InterPro" id="IPR001789">
    <property type="entry name" value="Sig_transdc_resp-reg_receiver"/>
</dbReference>
<dbReference type="PROSITE" id="PS00041">
    <property type="entry name" value="HTH_ARAC_FAMILY_1"/>
    <property type="match status" value="1"/>
</dbReference>
<dbReference type="InterPro" id="IPR003594">
    <property type="entry name" value="HATPase_dom"/>
</dbReference>
<evidence type="ECO:0000256" key="11">
    <source>
        <dbReference type="SAM" id="Phobius"/>
    </source>
</evidence>
<dbReference type="InterPro" id="IPR011006">
    <property type="entry name" value="CheY-like_superfamily"/>
</dbReference>
<dbReference type="InterPro" id="IPR011990">
    <property type="entry name" value="TPR-like_helical_dom_sf"/>
</dbReference>
<evidence type="ECO:0000256" key="5">
    <source>
        <dbReference type="ARBA" id="ARBA00022777"/>
    </source>
</evidence>
<keyword evidence="6" id="KW-0805">Transcription regulation</keyword>
<comment type="catalytic activity">
    <reaction evidence="1">
        <text>ATP + protein L-histidine = ADP + protein N-phospho-L-histidine.</text>
        <dbReference type="EC" id="2.7.13.3"/>
    </reaction>
</comment>
<dbReference type="PROSITE" id="PS51257">
    <property type="entry name" value="PROKAR_LIPOPROTEIN"/>
    <property type="match status" value="1"/>
</dbReference>
<dbReference type="Pfam" id="PF12833">
    <property type="entry name" value="HTH_18"/>
    <property type="match status" value="1"/>
</dbReference>
<dbReference type="SUPFAM" id="SSF47384">
    <property type="entry name" value="Homodimeric domain of signal transducing histidine kinase"/>
    <property type="match status" value="1"/>
</dbReference>
<dbReference type="STRING" id="596327.PORUE0001_0558"/>
<dbReference type="GO" id="GO:0000155">
    <property type="term" value="F:phosphorelay sensor kinase activity"/>
    <property type="evidence" value="ECO:0007669"/>
    <property type="project" value="InterPro"/>
</dbReference>
<dbReference type="GO" id="GO:0003700">
    <property type="term" value="F:DNA-binding transcription factor activity"/>
    <property type="evidence" value="ECO:0007669"/>
    <property type="project" value="InterPro"/>
</dbReference>
<dbReference type="GO" id="GO:0043565">
    <property type="term" value="F:sequence-specific DNA binding"/>
    <property type="evidence" value="ECO:0007669"/>
    <property type="project" value="InterPro"/>
</dbReference>
<dbReference type="InterPro" id="IPR036097">
    <property type="entry name" value="HisK_dim/P_sf"/>
</dbReference>
<dbReference type="Gene3D" id="1.10.10.60">
    <property type="entry name" value="Homeodomain-like"/>
    <property type="match status" value="1"/>
</dbReference>
<dbReference type="SMART" id="SM00388">
    <property type="entry name" value="HisKA"/>
    <property type="match status" value="1"/>
</dbReference>
<keyword evidence="10" id="KW-0802">TPR repeat</keyword>